<dbReference type="Proteomes" id="UP000887575">
    <property type="component" value="Unassembled WGS sequence"/>
</dbReference>
<sequence>MGLSSLHRFLRSLLWEEDVDYDQFESRMDGTDIVMFRENDKAFRLFRTNVHVKMGAYIACLIGFAVTIFYCISYTFYHSRGMGRNPFIDHLELVDLIFAFLVGLPCHAILFLGIRKEKKLFFIPFLIFYCTNFMLNVIFTVITIIAAIFDFHQKLFGNVRWDLGWTLFQILFTAAQGLAIYVVIRCRKYVAMKTLWKQRNAERNNNTSSIIADGVTIENA</sequence>
<proteinExistence type="predicted"/>
<dbReference type="AlphaFoldDB" id="A0AAF3EVA4"/>
<keyword evidence="1" id="KW-1133">Transmembrane helix</keyword>
<reference evidence="3 4" key="1">
    <citation type="submission" date="2024-02" db="UniProtKB">
        <authorList>
            <consortium name="WormBaseParasite"/>
        </authorList>
    </citation>
    <scope>IDENTIFICATION</scope>
</reference>
<organism evidence="2 3">
    <name type="scientific">Mesorhabditis belari</name>
    <dbReference type="NCBI Taxonomy" id="2138241"/>
    <lineage>
        <taxon>Eukaryota</taxon>
        <taxon>Metazoa</taxon>
        <taxon>Ecdysozoa</taxon>
        <taxon>Nematoda</taxon>
        <taxon>Chromadorea</taxon>
        <taxon>Rhabditida</taxon>
        <taxon>Rhabditina</taxon>
        <taxon>Rhabditomorpha</taxon>
        <taxon>Rhabditoidea</taxon>
        <taxon>Rhabditidae</taxon>
        <taxon>Mesorhabditinae</taxon>
        <taxon>Mesorhabditis</taxon>
    </lineage>
</organism>
<evidence type="ECO:0000313" key="3">
    <source>
        <dbReference type="WBParaSite" id="MBELARI_LOCUS18129"/>
    </source>
</evidence>
<protein>
    <submittedName>
        <fullName evidence="3 4">Uncharacterized protein</fullName>
    </submittedName>
</protein>
<keyword evidence="2" id="KW-1185">Reference proteome</keyword>
<evidence type="ECO:0000313" key="2">
    <source>
        <dbReference type="Proteomes" id="UP000887575"/>
    </source>
</evidence>
<evidence type="ECO:0000313" key="4">
    <source>
        <dbReference type="WBParaSite" id="MBELARI_LOCUS294"/>
    </source>
</evidence>
<evidence type="ECO:0000256" key="1">
    <source>
        <dbReference type="SAM" id="Phobius"/>
    </source>
</evidence>
<feature type="transmembrane region" description="Helical" evidence="1">
    <location>
        <begin position="54"/>
        <end position="76"/>
    </location>
</feature>
<name>A0AAF3EVA4_9BILA</name>
<keyword evidence="1" id="KW-0472">Membrane</keyword>
<dbReference type="WBParaSite" id="MBELARI_LOCUS294">
    <property type="protein sequence ID" value="MBELARI_LOCUS294"/>
    <property type="gene ID" value="MBELARI_LOCUS294"/>
</dbReference>
<feature type="transmembrane region" description="Helical" evidence="1">
    <location>
        <begin position="163"/>
        <end position="184"/>
    </location>
</feature>
<keyword evidence="1" id="KW-0812">Transmembrane</keyword>
<feature type="transmembrane region" description="Helical" evidence="1">
    <location>
        <begin position="96"/>
        <end position="114"/>
    </location>
</feature>
<accession>A0AAF3EVA4</accession>
<feature type="transmembrane region" description="Helical" evidence="1">
    <location>
        <begin position="126"/>
        <end position="151"/>
    </location>
</feature>
<dbReference type="WBParaSite" id="MBELARI_LOCUS18129">
    <property type="protein sequence ID" value="MBELARI_LOCUS18129"/>
    <property type="gene ID" value="MBELARI_LOCUS18129"/>
</dbReference>